<evidence type="ECO:0000313" key="2">
    <source>
        <dbReference type="EMBL" id="QLG28166.1"/>
    </source>
</evidence>
<evidence type="ECO:0000313" key="3">
    <source>
        <dbReference type="Proteomes" id="UP000509750"/>
    </source>
</evidence>
<name>A0A7D5GCD9_9EURY</name>
<accession>A0A7D5GCD9</accession>
<sequence>MGFLHHPSEQLEQVLTTPIGVDGRWRVMTQLTTDDIRFLQAVARCDGHEVTTSQIRRETGFSDEKTRYRHKKLEDAGHIIGDRAGPEQNDPRTATLSDRGQRTVDAVDLKDEAEPPQSMEAIRERLLEVETRVQLMSQQSPSTSDSCDYTATLRKITNTLDELQGTVAWHEKIVEAVYIADFEDIALTDALEDV</sequence>
<gene>
    <name evidence="2" type="ORF">HUG10_11670</name>
</gene>
<dbReference type="Gene3D" id="1.10.10.10">
    <property type="entry name" value="Winged helix-like DNA-binding domain superfamily/Winged helix DNA-binding domain"/>
    <property type="match status" value="1"/>
</dbReference>
<dbReference type="AlphaFoldDB" id="A0A7D5GCD9"/>
<feature type="region of interest" description="Disordered" evidence="1">
    <location>
        <begin position="76"/>
        <end position="102"/>
    </location>
</feature>
<dbReference type="EMBL" id="CP058529">
    <property type="protein sequence ID" value="QLG28166.1"/>
    <property type="molecule type" value="Genomic_DNA"/>
</dbReference>
<dbReference type="GeneID" id="56029501"/>
<keyword evidence="3" id="KW-1185">Reference proteome</keyword>
<dbReference type="InterPro" id="IPR036388">
    <property type="entry name" value="WH-like_DNA-bd_sf"/>
</dbReference>
<evidence type="ECO:0000256" key="1">
    <source>
        <dbReference type="SAM" id="MobiDB-lite"/>
    </source>
</evidence>
<dbReference type="KEGG" id="halg:HUG10_11670"/>
<dbReference type="RefSeq" id="WP_179169741.1">
    <property type="nucleotide sequence ID" value="NZ_CP058529.1"/>
</dbReference>
<dbReference type="SUPFAM" id="SSF46785">
    <property type="entry name" value="Winged helix' DNA-binding domain"/>
    <property type="match status" value="1"/>
</dbReference>
<protein>
    <submittedName>
        <fullName evidence="2">Uncharacterized protein</fullName>
    </submittedName>
</protein>
<organism evidence="2 3">
    <name type="scientific">Halorarum halophilum</name>
    <dbReference type="NCBI Taxonomy" id="2743090"/>
    <lineage>
        <taxon>Archaea</taxon>
        <taxon>Methanobacteriati</taxon>
        <taxon>Methanobacteriota</taxon>
        <taxon>Stenosarchaea group</taxon>
        <taxon>Halobacteria</taxon>
        <taxon>Halobacteriales</taxon>
        <taxon>Haloferacaceae</taxon>
        <taxon>Halorarum</taxon>
    </lineage>
</organism>
<dbReference type="InterPro" id="IPR036390">
    <property type="entry name" value="WH_DNA-bd_sf"/>
</dbReference>
<feature type="compositionally biased region" description="Basic and acidic residues" evidence="1">
    <location>
        <begin position="76"/>
        <end position="85"/>
    </location>
</feature>
<reference evidence="2 3" key="1">
    <citation type="submission" date="2020-07" db="EMBL/GenBank/DDBJ databases">
        <title>Gai3-2, isolated from salt lake.</title>
        <authorList>
            <person name="Cui H."/>
            <person name="Shi X."/>
        </authorList>
    </citation>
    <scope>NUCLEOTIDE SEQUENCE [LARGE SCALE GENOMIC DNA]</scope>
    <source>
        <strain evidence="2 3">Gai3-2</strain>
    </source>
</reference>
<dbReference type="Proteomes" id="UP000509750">
    <property type="component" value="Chromosome"/>
</dbReference>
<proteinExistence type="predicted"/>